<accession>A0A516GZ87</accession>
<dbReference type="RefSeq" id="WP_144067824.1">
    <property type="nucleotide sequence ID" value="NZ_CP041636.1"/>
</dbReference>
<dbReference type="AlphaFoldDB" id="A0A516GZ87"/>
<sequence length="73" mass="8149">MNTRSTAIHLIGGTEVCWLAAEPALNDMLADPMTQLLMRRDGVQEAEIRRLATRLRQASARRQDEARDLDASA</sequence>
<dbReference type="Proteomes" id="UP000317496">
    <property type="component" value="Chromosome"/>
</dbReference>
<dbReference type="OrthoDB" id="7360359at2"/>
<keyword evidence="2" id="KW-1185">Reference proteome</keyword>
<gene>
    <name evidence="1" type="ORF">FNB15_05935</name>
</gene>
<organism evidence="1 2">
    <name type="scientific">Ferrovibrio terrae</name>
    <dbReference type="NCBI Taxonomy" id="2594003"/>
    <lineage>
        <taxon>Bacteria</taxon>
        <taxon>Pseudomonadati</taxon>
        <taxon>Pseudomonadota</taxon>
        <taxon>Alphaproteobacteria</taxon>
        <taxon>Rhodospirillales</taxon>
        <taxon>Rhodospirillaceae</taxon>
        <taxon>Ferrovibrio</taxon>
    </lineage>
</organism>
<evidence type="ECO:0000313" key="1">
    <source>
        <dbReference type="EMBL" id="QDO96843.1"/>
    </source>
</evidence>
<protein>
    <submittedName>
        <fullName evidence="1">Uncharacterized protein</fullName>
    </submittedName>
</protein>
<name>A0A516GZ87_9PROT</name>
<proteinExistence type="predicted"/>
<evidence type="ECO:0000313" key="2">
    <source>
        <dbReference type="Proteomes" id="UP000317496"/>
    </source>
</evidence>
<dbReference type="EMBL" id="CP041636">
    <property type="protein sequence ID" value="QDO96843.1"/>
    <property type="molecule type" value="Genomic_DNA"/>
</dbReference>
<reference evidence="1 2" key="1">
    <citation type="submission" date="2019-07" db="EMBL/GenBank/DDBJ databases">
        <title>Genome sequencing for Ferrovibrio sp. K5.</title>
        <authorList>
            <person name="Park S.-J."/>
        </authorList>
    </citation>
    <scope>NUCLEOTIDE SEQUENCE [LARGE SCALE GENOMIC DNA]</scope>
    <source>
        <strain evidence="1 2">K5</strain>
    </source>
</reference>
<dbReference type="KEGG" id="fer:FNB15_05935"/>